<feature type="coiled-coil region" evidence="1">
    <location>
        <begin position="117"/>
        <end position="240"/>
    </location>
</feature>
<comment type="caution">
    <text evidence="3">The sequence shown here is derived from an EMBL/GenBank/DDBJ whole genome shotgun (WGS) entry which is preliminary data.</text>
</comment>
<accession>A0ABP1HW86</accession>
<feature type="region of interest" description="Disordered" evidence="2">
    <location>
        <begin position="259"/>
        <end position="339"/>
    </location>
</feature>
<evidence type="ECO:0000256" key="1">
    <source>
        <dbReference type="SAM" id="Coils"/>
    </source>
</evidence>
<gene>
    <name evidence="3" type="ORF">HINF_LOCUS18471</name>
</gene>
<feature type="compositionally biased region" description="Acidic residues" evidence="2">
    <location>
        <begin position="268"/>
        <end position="277"/>
    </location>
</feature>
<feature type="compositionally biased region" description="Polar residues" evidence="2">
    <location>
        <begin position="299"/>
        <end position="310"/>
    </location>
</feature>
<reference evidence="3 4" key="1">
    <citation type="submission" date="2024-07" db="EMBL/GenBank/DDBJ databases">
        <authorList>
            <person name="Akdeniz Z."/>
        </authorList>
    </citation>
    <scope>NUCLEOTIDE SEQUENCE [LARGE SCALE GENOMIC DNA]</scope>
</reference>
<evidence type="ECO:0000313" key="3">
    <source>
        <dbReference type="EMBL" id="CAL6003576.1"/>
    </source>
</evidence>
<name>A0ABP1HW86_9EUKA</name>
<organism evidence="3 4">
    <name type="scientific">Hexamita inflata</name>
    <dbReference type="NCBI Taxonomy" id="28002"/>
    <lineage>
        <taxon>Eukaryota</taxon>
        <taxon>Metamonada</taxon>
        <taxon>Diplomonadida</taxon>
        <taxon>Hexamitidae</taxon>
        <taxon>Hexamitinae</taxon>
        <taxon>Hexamita</taxon>
    </lineage>
</organism>
<evidence type="ECO:0000313" key="4">
    <source>
        <dbReference type="Proteomes" id="UP001642409"/>
    </source>
</evidence>
<evidence type="ECO:0000256" key="2">
    <source>
        <dbReference type="SAM" id="MobiDB-lite"/>
    </source>
</evidence>
<sequence>MHITSLRQSLPELNAAQIVHFNSLDRAIRDISNYQEKNPTEQIENLSLLQEALDKALGRLIILEEKCKSQSEQIFNYQTKQTQLNDVNIKLDQQLNNYKQTVVTRLESLCEQNASSARLWRQKALQTEEQYNQLQQNSHQLLQKVTEEKTHLLSKLDQKLEQEVLLEKAKQQVNNQIHEIKQRYAQNEQQLTQQLQSLSYQLNIKEQQIKDYEFQLKQQNEAIRRKLEEHVEEQLEAERIILKQKQEYEQQQHKLNKRALKTVQINNDESEQEEEENVENKQNKQNKENNKQRRRDLNSDLSDTMFNQISEALMREDKQKSMQEYENKKPKFNQEDLDKSLKIAYKKLRELDKRRE</sequence>
<keyword evidence="1" id="KW-0175">Coiled coil</keyword>
<dbReference type="Proteomes" id="UP001642409">
    <property type="component" value="Unassembled WGS sequence"/>
</dbReference>
<dbReference type="EMBL" id="CAXDID020000047">
    <property type="protein sequence ID" value="CAL6003576.1"/>
    <property type="molecule type" value="Genomic_DNA"/>
</dbReference>
<protein>
    <submittedName>
        <fullName evidence="3">Uncharacterized protein</fullName>
    </submittedName>
</protein>
<feature type="compositionally biased region" description="Basic and acidic residues" evidence="2">
    <location>
        <begin position="313"/>
        <end position="339"/>
    </location>
</feature>
<keyword evidence="4" id="KW-1185">Reference proteome</keyword>
<feature type="compositionally biased region" description="Basic and acidic residues" evidence="2">
    <location>
        <begin position="278"/>
        <end position="298"/>
    </location>
</feature>
<proteinExistence type="predicted"/>